<dbReference type="Pfam" id="PF13318">
    <property type="entry name" value="AtzG-like"/>
    <property type="match status" value="1"/>
</dbReference>
<dbReference type="InterPro" id="IPR025148">
    <property type="entry name" value="AtzG-like"/>
</dbReference>
<gene>
    <name evidence="1" type="ORF">H7F51_11335</name>
</gene>
<dbReference type="EMBL" id="JACLAW010000008">
    <property type="protein sequence ID" value="MBC2666110.1"/>
    <property type="molecule type" value="Genomic_DNA"/>
</dbReference>
<protein>
    <submittedName>
        <fullName evidence="1">DUF4089 domain-containing protein</fullName>
    </submittedName>
</protein>
<accession>A0A7X1FSD0</accession>
<evidence type="ECO:0000313" key="1">
    <source>
        <dbReference type="EMBL" id="MBC2666110.1"/>
    </source>
</evidence>
<keyword evidence="2" id="KW-1185">Reference proteome</keyword>
<organism evidence="1 2">
    <name type="scientific">Novosphingobium flavum</name>
    <dbReference type="NCBI Taxonomy" id="1778672"/>
    <lineage>
        <taxon>Bacteria</taxon>
        <taxon>Pseudomonadati</taxon>
        <taxon>Pseudomonadota</taxon>
        <taxon>Alphaproteobacteria</taxon>
        <taxon>Sphingomonadales</taxon>
        <taxon>Sphingomonadaceae</taxon>
        <taxon>Novosphingobium</taxon>
    </lineage>
</organism>
<evidence type="ECO:0000313" key="2">
    <source>
        <dbReference type="Proteomes" id="UP000566813"/>
    </source>
</evidence>
<comment type="caution">
    <text evidence="1">The sequence shown here is derived from an EMBL/GenBank/DDBJ whole genome shotgun (WGS) entry which is preliminary data.</text>
</comment>
<dbReference type="AlphaFoldDB" id="A0A7X1FSD0"/>
<reference evidence="1 2" key="1">
    <citation type="submission" date="2020-08" db="EMBL/GenBank/DDBJ databases">
        <title>The genome sequence of type strain Novosphingobium flavum NBRC 111647.</title>
        <authorList>
            <person name="Liu Y."/>
        </authorList>
    </citation>
    <scope>NUCLEOTIDE SEQUENCE [LARGE SCALE GENOMIC DNA]</scope>
    <source>
        <strain evidence="1 2">NBRC 111647</strain>
    </source>
</reference>
<sequence length="58" mass="6298">MPLTEEQVRQLAALSGLEIAPGHLPGVIRNLEVLQQQIALLFADPVDPVIEPAAVYRP</sequence>
<name>A0A7X1FSD0_9SPHN</name>
<dbReference type="RefSeq" id="WP_185664415.1">
    <property type="nucleotide sequence ID" value="NZ_JACLAW010000008.1"/>
</dbReference>
<dbReference type="Proteomes" id="UP000566813">
    <property type="component" value="Unassembled WGS sequence"/>
</dbReference>
<proteinExistence type="predicted"/>